<comment type="subcellular location">
    <subcellularLocation>
        <location evidence="1">Membrane</location>
        <topology evidence="1">Multi-pass membrane protein</topology>
    </subcellularLocation>
</comment>
<protein>
    <recommendedName>
        <fullName evidence="1">Receptor expression-enhancing protein</fullName>
    </recommendedName>
</protein>
<evidence type="ECO:0000313" key="3">
    <source>
        <dbReference type="EMBL" id="KAK5977570.1"/>
    </source>
</evidence>
<keyword evidence="1" id="KW-1133">Transmembrane helix</keyword>
<evidence type="ECO:0000256" key="2">
    <source>
        <dbReference type="SAM" id="MobiDB-lite"/>
    </source>
</evidence>
<evidence type="ECO:0000256" key="1">
    <source>
        <dbReference type="RuleBase" id="RU362006"/>
    </source>
</evidence>
<dbReference type="Pfam" id="PF03134">
    <property type="entry name" value="TB2_DP1_HVA22"/>
    <property type="match status" value="1"/>
</dbReference>
<sequence length="178" mass="19182">MSKAPASAASDAPPSSAAGGGGSPIEGLKKAHADLVAWCYKPHGAAADEQLKKLDASGVKREHIAYGVIAVMSLYLIGGEEAMFLSYVITFFYPASASVEAVRSKNSGEALNELQYWIPFGFFALIDSTAISSFPAWYFMKTVILVFLFLPQTRGSLLLFQKVIDPISRVIEGITKKK</sequence>
<feature type="transmembrane region" description="Helical" evidence="1">
    <location>
        <begin position="63"/>
        <end position="78"/>
    </location>
</feature>
<dbReference type="InterPro" id="IPR004345">
    <property type="entry name" value="TB2_DP1_HVA22"/>
</dbReference>
<organism evidence="3 4">
    <name type="scientific">Trichostrongylus colubriformis</name>
    <name type="common">Black scour worm</name>
    <dbReference type="NCBI Taxonomy" id="6319"/>
    <lineage>
        <taxon>Eukaryota</taxon>
        <taxon>Metazoa</taxon>
        <taxon>Ecdysozoa</taxon>
        <taxon>Nematoda</taxon>
        <taxon>Chromadorea</taxon>
        <taxon>Rhabditida</taxon>
        <taxon>Rhabditina</taxon>
        <taxon>Rhabditomorpha</taxon>
        <taxon>Strongyloidea</taxon>
        <taxon>Trichostrongylidae</taxon>
        <taxon>Trichostrongylus</taxon>
    </lineage>
</organism>
<proteinExistence type="inferred from homology"/>
<keyword evidence="4" id="KW-1185">Reference proteome</keyword>
<dbReference type="Proteomes" id="UP001331761">
    <property type="component" value="Unassembled WGS sequence"/>
</dbReference>
<dbReference type="PANTHER" id="PTHR12300">
    <property type="entry name" value="HVA22-LIKE PROTEINS"/>
    <property type="match status" value="1"/>
</dbReference>
<keyword evidence="3" id="KW-0675">Receptor</keyword>
<comment type="caution">
    <text evidence="3">The sequence shown here is derived from an EMBL/GenBank/DDBJ whole genome shotgun (WGS) entry which is preliminary data.</text>
</comment>
<dbReference type="AlphaFoldDB" id="A0AAN8FIM3"/>
<accession>A0AAN8FIM3</accession>
<dbReference type="GO" id="GO:0016020">
    <property type="term" value="C:membrane"/>
    <property type="evidence" value="ECO:0007669"/>
    <property type="project" value="UniProtKB-SubCell"/>
</dbReference>
<dbReference type="PANTHER" id="PTHR12300:SF34">
    <property type="entry name" value="RECEPTOR EXPRESSION-ENHANCING PROTEIN"/>
    <property type="match status" value="1"/>
</dbReference>
<name>A0AAN8FIM3_TRICO</name>
<gene>
    <name evidence="3" type="ORF">GCK32_013511</name>
</gene>
<feature type="region of interest" description="Disordered" evidence="2">
    <location>
        <begin position="1"/>
        <end position="23"/>
    </location>
</feature>
<keyword evidence="1" id="KW-0812">Transmembrane</keyword>
<reference evidence="3 4" key="1">
    <citation type="submission" date="2019-10" db="EMBL/GenBank/DDBJ databases">
        <title>Assembly and Annotation for the nematode Trichostrongylus colubriformis.</title>
        <authorList>
            <person name="Martin J."/>
        </authorList>
    </citation>
    <scope>NUCLEOTIDE SEQUENCE [LARGE SCALE GENOMIC DNA]</scope>
    <source>
        <strain evidence="3">G859</strain>
        <tissue evidence="3">Whole worm</tissue>
    </source>
</reference>
<keyword evidence="1" id="KW-0472">Membrane</keyword>
<feature type="transmembrane region" description="Helical" evidence="1">
    <location>
        <begin position="114"/>
        <end position="132"/>
    </location>
</feature>
<comment type="similarity">
    <text evidence="1">Belongs to the DP1 family.</text>
</comment>
<evidence type="ECO:0000313" key="4">
    <source>
        <dbReference type="Proteomes" id="UP001331761"/>
    </source>
</evidence>
<dbReference type="EMBL" id="WIXE01010440">
    <property type="protein sequence ID" value="KAK5977570.1"/>
    <property type="molecule type" value="Genomic_DNA"/>
</dbReference>
<feature type="compositionally biased region" description="Low complexity" evidence="2">
    <location>
        <begin position="1"/>
        <end position="17"/>
    </location>
</feature>